<dbReference type="InterPro" id="IPR051059">
    <property type="entry name" value="VerF-like"/>
</dbReference>
<evidence type="ECO:0000256" key="3">
    <source>
        <dbReference type="ARBA" id="ARBA00022737"/>
    </source>
</evidence>
<keyword evidence="5" id="KW-0862">Zinc</keyword>
<keyword evidence="6" id="KW-0539">Nucleus</keyword>
<dbReference type="CDD" id="cd12148">
    <property type="entry name" value="fungal_TF_MHR"/>
    <property type="match status" value="1"/>
</dbReference>
<evidence type="ECO:0000256" key="6">
    <source>
        <dbReference type="ARBA" id="ARBA00023242"/>
    </source>
</evidence>
<dbReference type="PANTHER" id="PTHR40626">
    <property type="entry name" value="MIP31509P"/>
    <property type="match status" value="1"/>
</dbReference>
<sequence length="695" mass="78074">MSFSTSLPTMQYYSWLFGNGIPNVDTNHPQPLLGTASQAHTGLSQPLVTTTAEAHINDPQPLSGTTSQAEFTNGATQDGFQVDGMPNYLSSPSRQGATSELGMIGRDSPHLYFSPSRQPTNIADTPAHFSHDLPPPDACIRRSTTKAPVITNEARDGLMQLISQARPVRPDKSEITSSDPLLSLLSLQQCSDLFFERFNSTYPLIHGATFESSMVHPLLLMSIILLGATYGDKDAHLLAVCIHDVMRPLIHGSKDFGPRPKLWMLQTIMLVECFGKSRAGESQHDMSNIYHGLQINLLRRSDCHNANIPAWDESNQSLDEYWHMAIEAEEKRRLAMISFMWDTQHAILFAQILCLNASELKVTLPWDTAIWEATTAEEWLRLTRASPAPQQYLNVLQMYTDSCVSSAPLHLNALSRVLIFHGLMSLSWDFRRRDQTALNRDTPSNGVRWQTTISACYTKWKTDFDRYTKDVLSSLSNDSAQYAKFQRYAVANSAVYHTAQLILEVETADLQIHAGAKHITGRPVSDLDRQRSRARLNEFITRDEGKSVGRAGWHAARLIRDGVRKLDNWNVDDMIHFPWCLYLATLTCWAIQSSAIESRIDGLQKSLHAPMPPDRGLDDEDDVWDSETDMKALISALSRLDPASDTFAKDIWSAAGNHRPHGLLTCMVRHLSTIRWAVIREGMIVLKHLVAYQVR</sequence>
<evidence type="ECO:0000259" key="7">
    <source>
        <dbReference type="Pfam" id="PF04082"/>
    </source>
</evidence>
<keyword evidence="9" id="KW-1185">Reference proteome</keyword>
<evidence type="ECO:0000313" key="9">
    <source>
        <dbReference type="Proteomes" id="UP001345691"/>
    </source>
</evidence>
<feature type="domain" description="Xylanolytic transcriptional activator regulatory" evidence="7">
    <location>
        <begin position="192"/>
        <end position="461"/>
    </location>
</feature>
<keyword evidence="4" id="KW-0863">Zinc-finger</keyword>
<gene>
    <name evidence="8" type="ORF">LTR69_005259</name>
</gene>
<dbReference type="EMBL" id="JAVRRF010000010">
    <property type="protein sequence ID" value="KAK5060660.1"/>
    <property type="molecule type" value="Genomic_DNA"/>
</dbReference>
<protein>
    <recommendedName>
        <fullName evidence="7">Xylanolytic transcriptional activator regulatory domain-containing protein</fullName>
    </recommendedName>
</protein>
<evidence type="ECO:0000313" key="8">
    <source>
        <dbReference type="EMBL" id="KAK5060660.1"/>
    </source>
</evidence>
<organism evidence="8 9">
    <name type="scientific">Exophiala sideris</name>
    <dbReference type="NCBI Taxonomy" id="1016849"/>
    <lineage>
        <taxon>Eukaryota</taxon>
        <taxon>Fungi</taxon>
        <taxon>Dikarya</taxon>
        <taxon>Ascomycota</taxon>
        <taxon>Pezizomycotina</taxon>
        <taxon>Eurotiomycetes</taxon>
        <taxon>Chaetothyriomycetidae</taxon>
        <taxon>Chaetothyriales</taxon>
        <taxon>Herpotrichiellaceae</taxon>
        <taxon>Exophiala</taxon>
    </lineage>
</organism>
<evidence type="ECO:0000256" key="5">
    <source>
        <dbReference type="ARBA" id="ARBA00022833"/>
    </source>
</evidence>
<reference evidence="8 9" key="1">
    <citation type="submission" date="2023-08" db="EMBL/GenBank/DDBJ databases">
        <title>Black Yeasts Isolated from many extreme environments.</title>
        <authorList>
            <person name="Coleine C."/>
            <person name="Stajich J.E."/>
            <person name="Selbmann L."/>
        </authorList>
    </citation>
    <scope>NUCLEOTIDE SEQUENCE [LARGE SCALE GENOMIC DNA]</scope>
    <source>
        <strain evidence="8 9">CCFEE 6328</strain>
    </source>
</reference>
<evidence type="ECO:0000256" key="4">
    <source>
        <dbReference type="ARBA" id="ARBA00022771"/>
    </source>
</evidence>
<dbReference type="Pfam" id="PF04082">
    <property type="entry name" value="Fungal_trans"/>
    <property type="match status" value="1"/>
</dbReference>
<evidence type="ECO:0000256" key="2">
    <source>
        <dbReference type="ARBA" id="ARBA00022723"/>
    </source>
</evidence>
<keyword evidence="3" id="KW-0677">Repeat</keyword>
<proteinExistence type="predicted"/>
<comment type="subcellular location">
    <subcellularLocation>
        <location evidence="1">Nucleus</location>
    </subcellularLocation>
</comment>
<dbReference type="Proteomes" id="UP001345691">
    <property type="component" value="Unassembled WGS sequence"/>
</dbReference>
<keyword evidence="2" id="KW-0479">Metal-binding</keyword>
<name>A0ABR0JBS3_9EURO</name>
<comment type="caution">
    <text evidence="8">The sequence shown here is derived from an EMBL/GenBank/DDBJ whole genome shotgun (WGS) entry which is preliminary data.</text>
</comment>
<dbReference type="PANTHER" id="PTHR40626:SF18">
    <property type="entry name" value="NICOTINATE CATABOLISM CLUSTER-SPECIFIC TRANSCRIPTION FACTOR"/>
    <property type="match status" value="1"/>
</dbReference>
<accession>A0ABR0JBS3</accession>
<dbReference type="InterPro" id="IPR007219">
    <property type="entry name" value="XnlR_reg_dom"/>
</dbReference>
<evidence type="ECO:0000256" key="1">
    <source>
        <dbReference type="ARBA" id="ARBA00004123"/>
    </source>
</evidence>